<dbReference type="InterPro" id="IPR015421">
    <property type="entry name" value="PyrdxlP-dep_Trfase_major"/>
</dbReference>
<keyword evidence="5" id="KW-1185">Reference proteome</keyword>
<dbReference type="Pfam" id="PF01053">
    <property type="entry name" value="Cys_Met_Meta_PP"/>
    <property type="match status" value="1"/>
</dbReference>
<evidence type="ECO:0000256" key="2">
    <source>
        <dbReference type="ARBA" id="ARBA00022898"/>
    </source>
</evidence>
<dbReference type="InterPro" id="IPR051750">
    <property type="entry name" value="Trans-sulfuration_enzymes"/>
</dbReference>
<accession>A0A9N9M1K9</accession>
<comment type="similarity">
    <text evidence="3">Belongs to the trans-sulfuration enzymes family.</text>
</comment>
<evidence type="ECO:0000256" key="3">
    <source>
        <dbReference type="RuleBase" id="RU362118"/>
    </source>
</evidence>
<dbReference type="PANTHER" id="PTHR42699">
    <property type="match status" value="1"/>
</dbReference>
<dbReference type="GO" id="GO:0019346">
    <property type="term" value="P:transsulfuration"/>
    <property type="evidence" value="ECO:0007669"/>
    <property type="project" value="InterPro"/>
</dbReference>
<evidence type="ECO:0008006" key="6">
    <source>
        <dbReference type="Google" id="ProtNLM"/>
    </source>
</evidence>
<organism evidence="4 5">
    <name type="scientific">Hymenoscyphus albidus</name>
    <dbReference type="NCBI Taxonomy" id="595503"/>
    <lineage>
        <taxon>Eukaryota</taxon>
        <taxon>Fungi</taxon>
        <taxon>Dikarya</taxon>
        <taxon>Ascomycota</taxon>
        <taxon>Pezizomycotina</taxon>
        <taxon>Leotiomycetes</taxon>
        <taxon>Helotiales</taxon>
        <taxon>Helotiaceae</taxon>
        <taxon>Hymenoscyphus</taxon>
    </lineage>
</organism>
<reference evidence="4" key="1">
    <citation type="submission" date="2021-07" db="EMBL/GenBank/DDBJ databases">
        <authorList>
            <person name="Durling M."/>
        </authorList>
    </citation>
    <scope>NUCLEOTIDE SEQUENCE</scope>
</reference>
<dbReference type="PANTHER" id="PTHR42699:SF1">
    <property type="entry name" value="CYSTATHIONINE GAMMA-SYNTHASE-RELATED"/>
    <property type="match status" value="1"/>
</dbReference>
<evidence type="ECO:0000313" key="5">
    <source>
        <dbReference type="Proteomes" id="UP000701801"/>
    </source>
</evidence>
<comment type="caution">
    <text evidence="4">The sequence shown here is derived from an EMBL/GenBank/DDBJ whole genome shotgun (WGS) entry which is preliminary data.</text>
</comment>
<dbReference type="GO" id="GO:0030170">
    <property type="term" value="F:pyridoxal phosphate binding"/>
    <property type="evidence" value="ECO:0007669"/>
    <property type="project" value="InterPro"/>
</dbReference>
<evidence type="ECO:0000313" key="4">
    <source>
        <dbReference type="EMBL" id="CAG8982526.1"/>
    </source>
</evidence>
<dbReference type="AlphaFoldDB" id="A0A9N9M1K9"/>
<dbReference type="GO" id="GO:0003962">
    <property type="term" value="F:cystathionine gamma-synthase activity"/>
    <property type="evidence" value="ECO:0007669"/>
    <property type="project" value="TreeGrafter"/>
</dbReference>
<comment type="cofactor">
    <cofactor evidence="1 3">
        <name>pyridoxal 5'-phosphate</name>
        <dbReference type="ChEBI" id="CHEBI:597326"/>
    </cofactor>
</comment>
<dbReference type="EMBL" id="CAJVRM010000640">
    <property type="protein sequence ID" value="CAG8982526.1"/>
    <property type="molecule type" value="Genomic_DNA"/>
</dbReference>
<dbReference type="SUPFAM" id="SSF53383">
    <property type="entry name" value="PLP-dependent transferases"/>
    <property type="match status" value="1"/>
</dbReference>
<sequence>MPPATSLITTKPGEAVLPAEKHSITFHLPEWSHLLRLAEKDPFLFSELKSVYPRVIIHPDVKLLFKAILEFAKVPEGSGSLVFTSPRSINMCIDFATRSPPVALNEAPAESISSAEIDHRVFEIQDTKTKLHAIIFPSSKTSLLLPFWQNTGTGISTRLAAQSLSHIDSISELAPQNYPPKSFASGAHIEIKDRMTSVFQVHRYLNWPNHSSQKTVLFGSAFQATIHIFEDFGPGYKLLGRGTDDELEAVEEFLKYEKEEGRHVQAIWCEFPTNPNLTVPNLFKLRQLADVYGCLLIVDDTIGSFCNVDLFGPSGVDILVTSLTKSFSRIANVMGGSAVLNPLRPRYETLKELFNRLYENDVCSLDSEALAKNSRTYLSTSQTCQIITENLISFLVGKANSPTSAIKSVFYPTTNPEPLANFDPWKRPDTPEFKTGYGCLFSLEFESIEKMRVFYETVQVHIGPHFGAMRTLMFAYVKRLYSSRLDWIGDFWLKETMLRIAPGLEENLMEVFREAVDIMDGIAGAA</sequence>
<evidence type="ECO:0000256" key="1">
    <source>
        <dbReference type="ARBA" id="ARBA00001933"/>
    </source>
</evidence>
<gene>
    <name evidence="4" type="ORF">HYALB_00002306</name>
</gene>
<dbReference type="Gene3D" id="3.90.1150.10">
    <property type="entry name" value="Aspartate Aminotransferase, domain 1"/>
    <property type="match status" value="1"/>
</dbReference>
<name>A0A9N9M1K9_9HELO</name>
<keyword evidence="2 3" id="KW-0663">Pyridoxal phosphate</keyword>
<dbReference type="InterPro" id="IPR015424">
    <property type="entry name" value="PyrdxlP-dep_Trfase"/>
</dbReference>
<proteinExistence type="inferred from homology"/>
<dbReference type="Gene3D" id="3.40.640.10">
    <property type="entry name" value="Type I PLP-dependent aspartate aminotransferase-like (Major domain)"/>
    <property type="match status" value="1"/>
</dbReference>
<dbReference type="OrthoDB" id="10047078at2759"/>
<dbReference type="Proteomes" id="UP000701801">
    <property type="component" value="Unassembled WGS sequence"/>
</dbReference>
<dbReference type="InterPro" id="IPR000277">
    <property type="entry name" value="Cys/Met-Metab_PyrdxlP-dep_enz"/>
</dbReference>
<protein>
    <recommendedName>
        <fullName evidence="6">Cystathionine gamma-synthase</fullName>
    </recommendedName>
</protein>
<dbReference type="InterPro" id="IPR015422">
    <property type="entry name" value="PyrdxlP-dep_Trfase_small"/>
</dbReference>